<dbReference type="WBParaSite" id="PDA_v2.g22704.t1">
    <property type="protein sequence ID" value="PDA_v2.g22704.t1"/>
    <property type="gene ID" value="PDA_v2.g22704"/>
</dbReference>
<evidence type="ECO:0000313" key="3">
    <source>
        <dbReference type="WBParaSite" id="PDA_v2.g22704.t1"/>
    </source>
</evidence>
<proteinExistence type="predicted"/>
<protein>
    <recommendedName>
        <fullName evidence="1">Type VII secretion system protein EssD-like domain-containing protein</fullName>
    </recommendedName>
</protein>
<organism evidence="2 3">
    <name type="scientific">Panagrolaimus davidi</name>
    <dbReference type="NCBI Taxonomy" id="227884"/>
    <lineage>
        <taxon>Eukaryota</taxon>
        <taxon>Metazoa</taxon>
        <taxon>Ecdysozoa</taxon>
        <taxon>Nematoda</taxon>
        <taxon>Chromadorea</taxon>
        <taxon>Rhabditida</taxon>
        <taxon>Tylenchina</taxon>
        <taxon>Panagrolaimomorpha</taxon>
        <taxon>Panagrolaimoidea</taxon>
        <taxon>Panagrolaimidae</taxon>
        <taxon>Panagrolaimus</taxon>
    </lineage>
</organism>
<evidence type="ECO:0000259" key="1">
    <source>
        <dbReference type="Pfam" id="PF13930"/>
    </source>
</evidence>
<dbReference type="Proteomes" id="UP000887578">
    <property type="component" value="Unplaced"/>
</dbReference>
<feature type="domain" description="Type VII secretion system protein EssD-like" evidence="1">
    <location>
        <begin position="21"/>
        <end position="85"/>
    </location>
</feature>
<reference evidence="3" key="1">
    <citation type="submission" date="2022-11" db="UniProtKB">
        <authorList>
            <consortium name="WormBaseParasite"/>
        </authorList>
    </citation>
    <scope>IDENTIFICATION</scope>
</reference>
<evidence type="ECO:0000313" key="2">
    <source>
        <dbReference type="Proteomes" id="UP000887578"/>
    </source>
</evidence>
<dbReference type="Pfam" id="PF13930">
    <property type="entry name" value="Endonuclea_NS_2"/>
    <property type="match status" value="1"/>
</dbReference>
<keyword evidence="2" id="KW-1185">Reference proteome</keyword>
<name>A0A914PVC8_9BILA</name>
<dbReference type="AlphaFoldDB" id="A0A914PVC8"/>
<sequence length="87" mass="9798">MVGKYGTIWPASSHPHYKVCGCDEAGHIIPYSMGGYGRFGNMFAQNGNFNRGAWNFACNEIYNYLDYAKKNNINRFVNMGVNLIYGS</sequence>
<dbReference type="InterPro" id="IPR044927">
    <property type="entry name" value="Endonuclea_NS_2"/>
</dbReference>
<accession>A0A914PVC8</accession>